<dbReference type="Gene3D" id="2.40.40.10">
    <property type="entry name" value="RlpA-like domain"/>
    <property type="match status" value="1"/>
</dbReference>
<dbReference type="EMBL" id="LK023327">
    <property type="protein sequence ID" value="CDS08752.1"/>
    <property type="molecule type" value="Genomic_DNA"/>
</dbReference>
<dbReference type="SUPFAM" id="SSF50685">
    <property type="entry name" value="Barwin-like endoglucanases"/>
    <property type="match status" value="1"/>
</dbReference>
<proteinExistence type="predicted"/>
<evidence type="ECO:0000259" key="2">
    <source>
        <dbReference type="Pfam" id="PF03330"/>
    </source>
</evidence>
<organism evidence="3">
    <name type="scientific">Lichtheimia ramosa</name>
    <dbReference type="NCBI Taxonomy" id="688394"/>
    <lineage>
        <taxon>Eukaryota</taxon>
        <taxon>Fungi</taxon>
        <taxon>Fungi incertae sedis</taxon>
        <taxon>Mucoromycota</taxon>
        <taxon>Mucoromycotina</taxon>
        <taxon>Mucoromycetes</taxon>
        <taxon>Mucorales</taxon>
        <taxon>Lichtheimiaceae</taxon>
        <taxon>Lichtheimia</taxon>
    </lineage>
</organism>
<feature type="domain" description="RlpA-like protein double-psi beta-barrel" evidence="2">
    <location>
        <begin position="17"/>
        <end position="100"/>
    </location>
</feature>
<dbReference type="InterPro" id="IPR051477">
    <property type="entry name" value="Expansin_CellWall"/>
</dbReference>
<evidence type="ECO:0000256" key="1">
    <source>
        <dbReference type="ARBA" id="ARBA00022729"/>
    </source>
</evidence>
<protein>
    <recommendedName>
        <fullName evidence="2">RlpA-like protein double-psi beta-barrel domain-containing protein</fullName>
    </recommendedName>
</protein>
<gene>
    <name evidence="3" type="ORF">LRAMOSA10113</name>
</gene>
<dbReference type="AlphaFoldDB" id="A0A077WPT8"/>
<dbReference type="CDD" id="cd22191">
    <property type="entry name" value="DPBB_RlpA_EXP_N-like"/>
    <property type="match status" value="1"/>
</dbReference>
<name>A0A077WPT8_9FUNG</name>
<reference evidence="3" key="1">
    <citation type="journal article" date="2014" name="Genome Announc.">
        <title>De novo whole-genome sequence and genome annotation of Lichtheimia ramosa.</title>
        <authorList>
            <person name="Linde J."/>
            <person name="Schwartze V."/>
            <person name="Binder U."/>
            <person name="Lass-Florl C."/>
            <person name="Voigt K."/>
            <person name="Horn F."/>
        </authorList>
    </citation>
    <scope>NUCLEOTIDE SEQUENCE</scope>
    <source>
        <strain evidence="3">JMRC FSU:6197</strain>
    </source>
</reference>
<sequence length="109" mass="11381">MFIMMTNALPIIKKRESGSLTFYTPGLGSCGKTNSESDMIAALSSSVMSSGDKCGQELSITYKGKDVSVTAVDTCPSCGSGDIDLSPAAFKALADLDEGRLEGASWNWG</sequence>
<accession>A0A077WPT8</accession>
<dbReference type="PANTHER" id="PTHR31836:SF28">
    <property type="entry name" value="SRCR DOMAIN-CONTAINING PROTEIN-RELATED"/>
    <property type="match status" value="1"/>
</dbReference>
<dbReference type="PANTHER" id="PTHR31836">
    <property type="match status" value="1"/>
</dbReference>
<dbReference type="OrthoDB" id="623670at2759"/>
<keyword evidence="1" id="KW-0732">Signal</keyword>
<dbReference type="InterPro" id="IPR036908">
    <property type="entry name" value="RlpA-like_sf"/>
</dbReference>
<dbReference type="InterPro" id="IPR009009">
    <property type="entry name" value="RlpA-like_DPBB"/>
</dbReference>
<dbReference type="Pfam" id="PF03330">
    <property type="entry name" value="DPBB_1"/>
    <property type="match status" value="1"/>
</dbReference>
<evidence type="ECO:0000313" key="3">
    <source>
        <dbReference type="EMBL" id="CDS08752.1"/>
    </source>
</evidence>